<dbReference type="PROSITE" id="PS51898">
    <property type="entry name" value="TYR_RECOMBINASE"/>
    <property type="match status" value="1"/>
</dbReference>
<dbReference type="Pfam" id="PF00589">
    <property type="entry name" value="Phage_integrase"/>
    <property type="match status" value="1"/>
</dbReference>
<sequence>MINIYYNVEPLRSNEEITDFVNKARNGTHGERNALLILIGLNTGLRMSDILNLKVGQIRYHDIVHITEKKTKKRRVILLTRLRPQINHYIKDLPDNEYLFTNRQHQPLSVNAVYKLFQTIARKMHRTDIGTHTLRKTFSYHYYQQTHDIGTLMMIFNHSSEAITKRYIGLNQDVILKQMAGFSLGIDTQNKATFSNQKTG</sequence>
<dbReference type="InterPro" id="IPR002104">
    <property type="entry name" value="Integrase_catalytic"/>
</dbReference>
<dbReference type="Gene3D" id="1.10.443.10">
    <property type="entry name" value="Intergrase catalytic core"/>
    <property type="match status" value="1"/>
</dbReference>
<reference evidence="3 4" key="1">
    <citation type="journal article" date="2014" name="Genome Announc.">
        <title>Draft Genome Sequence of Lactobacillus plantarum CMPG5300, a Human Vaginal Isolate.</title>
        <authorList>
            <person name="Malik S."/>
            <person name="Siezen R.J."/>
            <person name="Renckens B."/>
            <person name="Vaneechoutte M."/>
            <person name="Vanderleyden J."/>
            <person name="Lebeer S."/>
        </authorList>
    </citation>
    <scope>NUCLEOTIDE SEQUENCE [LARGE SCALE GENOMIC DNA]</scope>
    <source>
        <strain evidence="3 4">CMPG5300</strain>
    </source>
</reference>
<dbReference type="Proteomes" id="UP000029801">
    <property type="component" value="Chromosome"/>
</dbReference>
<dbReference type="AlphaFoldDB" id="A0AAW3FQG7"/>
<evidence type="ECO:0000259" key="2">
    <source>
        <dbReference type="PROSITE" id="PS51898"/>
    </source>
</evidence>
<dbReference type="PANTHER" id="PTHR30349:SF82">
    <property type="entry name" value="INTEGRASE_RECOMBINASE YOEC-RELATED"/>
    <property type="match status" value="1"/>
</dbReference>
<name>A0AAW3FQG7_LACPN</name>
<proteinExistence type="predicted"/>
<gene>
    <name evidence="3" type="ORF">CMPG5300_0987</name>
</gene>
<feature type="domain" description="Tyr recombinase" evidence="2">
    <location>
        <begin position="6"/>
        <end position="180"/>
    </location>
</feature>
<dbReference type="InterPro" id="IPR050090">
    <property type="entry name" value="Tyrosine_recombinase_XerCD"/>
</dbReference>
<dbReference type="InterPro" id="IPR013762">
    <property type="entry name" value="Integrase-like_cat_sf"/>
</dbReference>
<evidence type="ECO:0000313" key="3">
    <source>
        <dbReference type="EMBL" id="KGH43495.1"/>
    </source>
</evidence>
<dbReference type="GO" id="GO:0015074">
    <property type="term" value="P:DNA integration"/>
    <property type="evidence" value="ECO:0007669"/>
    <property type="project" value="InterPro"/>
</dbReference>
<protein>
    <submittedName>
        <fullName evidence="3">Integrase/recombinase</fullName>
    </submittedName>
</protein>
<dbReference type="RefSeq" id="WP_047673100.1">
    <property type="nucleotide sequence ID" value="NZ_CM002918.1"/>
</dbReference>
<comment type="caution">
    <text evidence="3">The sequence shown here is derived from an EMBL/GenBank/DDBJ whole genome shotgun (WGS) entry which is preliminary data.</text>
</comment>
<dbReference type="EMBL" id="AXZV01000005">
    <property type="protein sequence ID" value="KGH43495.1"/>
    <property type="molecule type" value="Genomic_DNA"/>
</dbReference>
<dbReference type="PANTHER" id="PTHR30349">
    <property type="entry name" value="PHAGE INTEGRASE-RELATED"/>
    <property type="match status" value="1"/>
</dbReference>
<dbReference type="SUPFAM" id="SSF56349">
    <property type="entry name" value="DNA breaking-rejoining enzymes"/>
    <property type="match status" value="1"/>
</dbReference>
<organism evidence="3 4">
    <name type="scientific">Lactiplantibacillus plantarum CMPG5300</name>
    <dbReference type="NCBI Taxonomy" id="1304889"/>
    <lineage>
        <taxon>Bacteria</taxon>
        <taxon>Bacillati</taxon>
        <taxon>Bacillota</taxon>
        <taxon>Bacilli</taxon>
        <taxon>Lactobacillales</taxon>
        <taxon>Lactobacillaceae</taxon>
        <taxon>Lactiplantibacillus</taxon>
    </lineage>
</organism>
<evidence type="ECO:0000313" key="4">
    <source>
        <dbReference type="Proteomes" id="UP000029801"/>
    </source>
</evidence>
<dbReference type="InterPro" id="IPR011010">
    <property type="entry name" value="DNA_brk_join_enz"/>
</dbReference>
<accession>A0AAW3FQG7</accession>
<evidence type="ECO:0000256" key="1">
    <source>
        <dbReference type="ARBA" id="ARBA00023172"/>
    </source>
</evidence>
<dbReference type="GO" id="GO:0006310">
    <property type="term" value="P:DNA recombination"/>
    <property type="evidence" value="ECO:0007669"/>
    <property type="project" value="UniProtKB-KW"/>
</dbReference>
<keyword evidence="1" id="KW-0233">DNA recombination</keyword>
<dbReference type="GO" id="GO:0003677">
    <property type="term" value="F:DNA binding"/>
    <property type="evidence" value="ECO:0007669"/>
    <property type="project" value="InterPro"/>
</dbReference>